<evidence type="ECO:0000256" key="1">
    <source>
        <dbReference type="SAM" id="MobiDB-lite"/>
    </source>
</evidence>
<evidence type="ECO:0000313" key="3">
    <source>
        <dbReference type="Proteomes" id="UP001187682"/>
    </source>
</evidence>
<feature type="compositionally biased region" description="Low complexity" evidence="1">
    <location>
        <begin position="18"/>
        <end position="35"/>
    </location>
</feature>
<feature type="compositionally biased region" description="Basic residues" evidence="1">
    <location>
        <begin position="125"/>
        <end position="135"/>
    </location>
</feature>
<dbReference type="AlphaFoldDB" id="A0AAE8SW49"/>
<name>A0AAE8SW49_9PEZI</name>
<reference evidence="2" key="1">
    <citation type="submission" date="2018-03" db="EMBL/GenBank/DDBJ databases">
        <authorList>
            <person name="Guldener U."/>
        </authorList>
    </citation>
    <scope>NUCLEOTIDE SEQUENCE</scope>
</reference>
<sequence>MPRNLPWNRHEALKREPTAQSSSTPSTPRARTTGRTAERVVRSIKSPSTSPPPQPLTETFMSEGVEGDDKYRMVEDELLFIAGRFTAHLHAAEYHRQKQEAKAHNAATIDSISRPVVARMTPSVKAKHERRAKERKRSDGLRRALANGKEGGLDVKEAEDESPWIGTSLQGLMEESRGSVERLSGLTWAEPSTKAAARLGRAARKINRTLGIGIKPGRKGTSFKKWRGRTRAYTDIIG</sequence>
<keyword evidence="3" id="KW-1185">Reference proteome</keyword>
<protein>
    <submittedName>
        <fullName evidence="2">Uncharacterized protein</fullName>
    </submittedName>
</protein>
<feature type="region of interest" description="Disordered" evidence="1">
    <location>
        <begin position="121"/>
        <end position="140"/>
    </location>
</feature>
<gene>
    <name evidence="2" type="ORF">DNG_05906</name>
</gene>
<organism evidence="2 3">
    <name type="scientific">Cephalotrichum gorgonifer</name>
    <dbReference type="NCBI Taxonomy" id="2041049"/>
    <lineage>
        <taxon>Eukaryota</taxon>
        <taxon>Fungi</taxon>
        <taxon>Dikarya</taxon>
        <taxon>Ascomycota</taxon>
        <taxon>Pezizomycotina</taxon>
        <taxon>Sordariomycetes</taxon>
        <taxon>Hypocreomycetidae</taxon>
        <taxon>Microascales</taxon>
        <taxon>Microascaceae</taxon>
        <taxon>Cephalotrichum</taxon>
    </lineage>
</organism>
<feature type="region of interest" description="Disordered" evidence="1">
    <location>
        <begin position="1"/>
        <end position="61"/>
    </location>
</feature>
<evidence type="ECO:0000313" key="2">
    <source>
        <dbReference type="EMBL" id="SPO03224.1"/>
    </source>
</evidence>
<proteinExistence type="predicted"/>
<comment type="caution">
    <text evidence="2">The sequence shown here is derived from an EMBL/GenBank/DDBJ whole genome shotgun (WGS) entry which is preliminary data.</text>
</comment>
<accession>A0AAE8SW49</accession>
<feature type="compositionally biased region" description="Basic and acidic residues" evidence="1">
    <location>
        <begin position="8"/>
        <end position="17"/>
    </location>
</feature>
<dbReference type="Proteomes" id="UP001187682">
    <property type="component" value="Unassembled WGS sequence"/>
</dbReference>
<dbReference type="EMBL" id="ONZQ02000008">
    <property type="protein sequence ID" value="SPO03224.1"/>
    <property type="molecule type" value="Genomic_DNA"/>
</dbReference>